<dbReference type="Gene3D" id="3.10.10.10">
    <property type="entry name" value="HIV Type 1 Reverse Transcriptase, subunit A, domain 1"/>
    <property type="match status" value="1"/>
</dbReference>
<dbReference type="EC" id="2.7.7.49" evidence="1"/>
<dbReference type="InterPro" id="IPR043128">
    <property type="entry name" value="Rev_trsase/Diguanyl_cyclase"/>
</dbReference>
<dbReference type="Proteomes" id="UP001458880">
    <property type="component" value="Unassembled WGS sequence"/>
</dbReference>
<dbReference type="SUPFAM" id="SSF56672">
    <property type="entry name" value="DNA/RNA polymerases"/>
    <property type="match status" value="1"/>
</dbReference>
<dbReference type="GO" id="GO:0015074">
    <property type="term" value="P:DNA integration"/>
    <property type="evidence" value="ECO:0007669"/>
    <property type="project" value="InterPro"/>
</dbReference>
<dbReference type="InterPro" id="IPR001584">
    <property type="entry name" value="Integrase_cat-core"/>
</dbReference>
<dbReference type="InterPro" id="IPR021109">
    <property type="entry name" value="Peptidase_aspartic_dom_sf"/>
</dbReference>
<dbReference type="AlphaFoldDB" id="A0AAW1LAX9"/>
<dbReference type="SUPFAM" id="SSF50630">
    <property type="entry name" value="Acid proteases"/>
    <property type="match status" value="1"/>
</dbReference>
<feature type="domain" description="Integrase catalytic" evidence="4">
    <location>
        <begin position="977"/>
        <end position="1146"/>
    </location>
</feature>
<dbReference type="Pfam" id="PF00078">
    <property type="entry name" value="RVT_1"/>
    <property type="match status" value="1"/>
</dbReference>
<dbReference type="Gene3D" id="2.40.70.10">
    <property type="entry name" value="Acid Proteases"/>
    <property type="match status" value="1"/>
</dbReference>
<accession>A0AAW1LAX9</accession>
<dbReference type="GO" id="GO:0003676">
    <property type="term" value="F:nucleic acid binding"/>
    <property type="evidence" value="ECO:0007669"/>
    <property type="project" value="InterPro"/>
</dbReference>
<dbReference type="InterPro" id="IPR043502">
    <property type="entry name" value="DNA/RNA_pol_sf"/>
</dbReference>
<evidence type="ECO:0000259" key="4">
    <source>
        <dbReference type="PROSITE" id="PS50994"/>
    </source>
</evidence>
<dbReference type="FunFam" id="3.30.420.10:FF:000032">
    <property type="entry name" value="Retrovirus-related Pol polyprotein from transposon 297-like Protein"/>
    <property type="match status" value="1"/>
</dbReference>
<dbReference type="PROSITE" id="PS50994">
    <property type="entry name" value="INTEGRASE"/>
    <property type="match status" value="1"/>
</dbReference>
<protein>
    <recommendedName>
        <fullName evidence="1">RNA-directed DNA polymerase</fullName>
        <ecNumber evidence="1">2.7.7.49</ecNumber>
    </recommendedName>
</protein>
<dbReference type="SUPFAM" id="SSF53098">
    <property type="entry name" value="Ribonuclease H-like"/>
    <property type="match status" value="1"/>
</dbReference>
<dbReference type="EMBL" id="JASPKY010000141">
    <property type="protein sequence ID" value="KAK9730845.1"/>
    <property type="molecule type" value="Genomic_DNA"/>
</dbReference>
<name>A0AAW1LAX9_POPJA</name>
<dbReference type="PROSITE" id="PS50878">
    <property type="entry name" value="RT_POL"/>
    <property type="match status" value="1"/>
</dbReference>
<dbReference type="InterPro" id="IPR012337">
    <property type="entry name" value="RNaseH-like_sf"/>
</dbReference>
<gene>
    <name evidence="5" type="ORF">QE152_g14172</name>
</gene>
<organism evidence="5 6">
    <name type="scientific">Popillia japonica</name>
    <name type="common">Japanese beetle</name>
    <dbReference type="NCBI Taxonomy" id="7064"/>
    <lineage>
        <taxon>Eukaryota</taxon>
        <taxon>Metazoa</taxon>
        <taxon>Ecdysozoa</taxon>
        <taxon>Arthropoda</taxon>
        <taxon>Hexapoda</taxon>
        <taxon>Insecta</taxon>
        <taxon>Pterygota</taxon>
        <taxon>Neoptera</taxon>
        <taxon>Endopterygota</taxon>
        <taxon>Coleoptera</taxon>
        <taxon>Polyphaga</taxon>
        <taxon>Scarabaeiformia</taxon>
        <taxon>Scarabaeidae</taxon>
        <taxon>Rutelinae</taxon>
        <taxon>Popillia</taxon>
    </lineage>
</organism>
<dbReference type="Gene3D" id="1.10.340.70">
    <property type="match status" value="1"/>
</dbReference>
<dbReference type="GO" id="GO:0042575">
    <property type="term" value="C:DNA polymerase complex"/>
    <property type="evidence" value="ECO:0007669"/>
    <property type="project" value="UniProtKB-ARBA"/>
</dbReference>
<dbReference type="GO" id="GO:0003964">
    <property type="term" value="F:RNA-directed DNA polymerase activity"/>
    <property type="evidence" value="ECO:0007669"/>
    <property type="project" value="UniProtKB-EC"/>
</dbReference>
<dbReference type="Pfam" id="PF00665">
    <property type="entry name" value="rve"/>
    <property type="match status" value="1"/>
</dbReference>
<comment type="caution">
    <text evidence="5">The sequence shown here is derived from an EMBL/GenBank/DDBJ whole genome shotgun (WGS) entry which is preliminary data.</text>
</comment>
<dbReference type="PANTHER" id="PTHR37984:SF15">
    <property type="entry name" value="INTEGRASE CATALYTIC DOMAIN-CONTAINING PROTEIN"/>
    <property type="match status" value="1"/>
</dbReference>
<evidence type="ECO:0000256" key="2">
    <source>
        <dbReference type="SAM" id="MobiDB-lite"/>
    </source>
</evidence>
<dbReference type="Pfam" id="PF17921">
    <property type="entry name" value="Integrase_H2C2"/>
    <property type="match status" value="1"/>
</dbReference>
<evidence type="ECO:0000259" key="3">
    <source>
        <dbReference type="PROSITE" id="PS50878"/>
    </source>
</evidence>
<dbReference type="InterPro" id="IPR041588">
    <property type="entry name" value="Integrase_H2C2"/>
</dbReference>
<evidence type="ECO:0000313" key="6">
    <source>
        <dbReference type="Proteomes" id="UP001458880"/>
    </source>
</evidence>
<sequence>MGGSTSKEEKEVIIAQAGNSGGTSGAVNQVSFEKEVIIAQAGNSGGNFFVVSFFMSTILENFKVLHDELKVFKNNITKDRQERRTNVELTQKKLVELEKFSTRLQELKIASISEKNLDVVSEIKLYVHTIYSLINETNKILASRLESNVNMESFSLKTAGSLLPCMDGDENTTKKLIDSITLYADLLKADDKKHLINFVLKTRISENAKIRLNKSYDSVDELIKDIRTNFVARKSATTISTQLHQIKQQNKTLSEFGQEIEQLLSDLTLAQADGNENLLNYLRPVNEKIAINSFSNGVRSQELRTILKSRNCESLKEAINTAIDEERNRPSPSNVFHFNRAWGNQRGYRGFTDNRNASNSSNSNQYFNTRGNYNNFRRAQASPASRSRVGNRGSRGNRDILASNSVIDKTEQVIINGIAGSTKAIGATNIPLSCQNNKIYHKFLVVNNINCDISGIIGIDFLSKHNAVIDFEQFSFSFWINTDKIILPLESKYNVYTVIPPRCEIIKYFWVDDVDDCVVLPNEIAQGVFIAGIIARPNLHTIPIRILNTNDKEIKIKNFKPTTAKLYNFESYTFDSNHITVNRVDNILDLINVTGLNKEERDSIHKICAKYADVFLLDNDPVTPESGNSQKAEIDRQIDKMLQEGIIEETRSNWSSPVLIVPKKSDSSGHKQWRIVIDYRLLNKSVEDDRFPLPNITEILDSLSGAFYFTHLDLSQGYYQVELDQNSRKYTAFTTSKGQFQMTRLPMGLKTSPSSFSRVMTIAMSGLNFESCFVYLDDLIVFGNNLQNHNQNLVKVFNRLRQISCSRKSKSITGGGRVNQSQEARSDETNERIGHPGIVELLKQPSNSVELRQLHTNNLITGKRRNKDVIKTGNILYDMKSQILFVKLSKRSVHALDAELSCLRNICIKYGIPQLCIFKCKENEENDFHLLPTGGHAGINRMYANIKRYYFWQSLKNDIYRFISKCDDCQRYKHSKLHLEPLSITTTASSAFETVYLDLVGPLNQDNDENKYILTIQCELSKFVDAYPIKDKEAQTVAKTFVNNFILKFGIPKRIVTDQGTEFLAKVFKESAKLLGMKQLMSTAYHHQTLGSLENTHKSLGAYIRIQIHKFPDTWSAWVPYWCFSFNNTVHTSTKYTPYELVFGKRCQLPSSIVNKTDPLYNFDNYANELKFIFGKRCQLPSSIVNKTDPLYNFDNYANELKFRLQTACNDARNNLIEKDVSYHRV</sequence>
<dbReference type="InterPro" id="IPR000477">
    <property type="entry name" value="RT_dom"/>
</dbReference>
<dbReference type="InterPro" id="IPR050951">
    <property type="entry name" value="Retrovirus_Pol_polyprotein"/>
</dbReference>
<dbReference type="PANTHER" id="PTHR37984">
    <property type="entry name" value="PROTEIN CBG26694"/>
    <property type="match status" value="1"/>
</dbReference>
<evidence type="ECO:0000256" key="1">
    <source>
        <dbReference type="ARBA" id="ARBA00012493"/>
    </source>
</evidence>
<dbReference type="InterPro" id="IPR036397">
    <property type="entry name" value="RNaseH_sf"/>
</dbReference>
<dbReference type="Gene3D" id="3.30.420.10">
    <property type="entry name" value="Ribonuclease H-like superfamily/Ribonuclease H"/>
    <property type="match status" value="1"/>
</dbReference>
<evidence type="ECO:0000313" key="5">
    <source>
        <dbReference type="EMBL" id="KAK9730845.1"/>
    </source>
</evidence>
<keyword evidence="6" id="KW-1185">Reference proteome</keyword>
<reference evidence="5 6" key="1">
    <citation type="journal article" date="2024" name="BMC Genomics">
        <title>De novo assembly and annotation of Popillia japonica's genome with initial clues to its potential as an invasive pest.</title>
        <authorList>
            <person name="Cucini C."/>
            <person name="Boschi S."/>
            <person name="Funari R."/>
            <person name="Cardaioli E."/>
            <person name="Iannotti N."/>
            <person name="Marturano G."/>
            <person name="Paoli F."/>
            <person name="Bruttini M."/>
            <person name="Carapelli A."/>
            <person name="Frati F."/>
            <person name="Nardi F."/>
        </authorList>
    </citation>
    <scope>NUCLEOTIDE SEQUENCE [LARGE SCALE GENOMIC DNA]</scope>
    <source>
        <strain evidence="5">DMR45628</strain>
    </source>
</reference>
<feature type="region of interest" description="Disordered" evidence="2">
    <location>
        <begin position="809"/>
        <end position="830"/>
    </location>
</feature>
<dbReference type="CDD" id="cd01647">
    <property type="entry name" value="RT_LTR"/>
    <property type="match status" value="1"/>
</dbReference>
<feature type="domain" description="Reverse transcriptase" evidence="3">
    <location>
        <begin position="642"/>
        <end position="840"/>
    </location>
</feature>
<dbReference type="Gene3D" id="3.30.70.270">
    <property type="match status" value="1"/>
</dbReference>
<proteinExistence type="predicted"/>